<dbReference type="Pfam" id="PF13454">
    <property type="entry name" value="NAD_binding_9"/>
    <property type="match status" value="1"/>
</dbReference>
<dbReference type="RefSeq" id="WP_140826340.1">
    <property type="nucleotide sequence ID" value="NZ_VFYP01000001.1"/>
</dbReference>
<keyword evidence="3" id="KW-1185">Reference proteome</keyword>
<gene>
    <name evidence="2" type="ORF">FJQ55_03640</name>
</gene>
<evidence type="ECO:0000259" key="1">
    <source>
        <dbReference type="Pfam" id="PF13454"/>
    </source>
</evidence>
<proteinExistence type="predicted"/>
<feature type="domain" description="FAD-dependent urate hydroxylase HpyO/Asp monooxygenase CreE-like FAD/NAD(P)-binding" evidence="1">
    <location>
        <begin position="23"/>
        <end position="174"/>
    </location>
</feature>
<name>A0A504U914_9HYPH</name>
<dbReference type="OrthoDB" id="101972at2"/>
<dbReference type="PANTHER" id="PTHR40254:SF1">
    <property type="entry name" value="BLR0577 PROTEIN"/>
    <property type="match status" value="1"/>
</dbReference>
<organism evidence="2 3">
    <name type="scientific">Rhizobium glycinendophyticum</name>
    <dbReference type="NCBI Taxonomy" id="2589807"/>
    <lineage>
        <taxon>Bacteria</taxon>
        <taxon>Pseudomonadati</taxon>
        <taxon>Pseudomonadota</taxon>
        <taxon>Alphaproteobacteria</taxon>
        <taxon>Hyphomicrobiales</taxon>
        <taxon>Rhizobiaceae</taxon>
        <taxon>Rhizobium/Agrobacterium group</taxon>
        <taxon>Rhizobium</taxon>
    </lineage>
</organism>
<dbReference type="SUPFAM" id="SSF51905">
    <property type="entry name" value="FAD/NAD(P)-binding domain"/>
    <property type="match status" value="1"/>
</dbReference>
<dbReference type="PANTHER" id="PTHR40254">
    <property type="entry name" value="BLR0577 PROTEIN"/>
    <property type="match status" value="1"/>
</dbReference>
<dbReference type="GO" id="GO:0016787">
    <property type="term" value="F:hydrolase activity"/>
    <property type="evidence" value="ECO:0007669"/>
    <property type="project" value="UniProtKB-KW"/>
</dbReference>
<dbReference type="InterPro" id="IPR038732">
    <property type="entry name" value="HpyO/CreE_NAD-binding"/>
</dbReference>
<dbReference type="InterPro" id="IPR052189">
    <property type="entry name" value="L-asp_N-monooxygenase_NS-form"/>
</dbReference>
<dbReference type="EMBL" id="VFYP01000001">
    <property type="protein sequence ID" value="TPP09977.1"/>
    <property type="molecule type" value="Genomic_DNA"/>
</dbReference>
<keyword evidence="2" id="KW-0378">Hydrolase</keyword>
<comment type="caution">
    <text evidence="2">The sequence shown here is derived from an EMBL/GenBank/DDBJ whole genome shotgun (WGS) entry which is preliminary data.</text>
</comment>
<dbReference type="InterPro" id="IPR036188">
    <property type="entry name" value="FAD/NAD-bd_sf"/>
</dbReference>
<dbReference type="Proteomes" id="UP000316429">
    <property type="component" value="Unassembled WGS sequence"/>
</dbReference>
<dbReference type="AlphaFoldDB" id="A0A504U914"/>
<evidence type="ECO:0000313" key="2">
    <source>
        <dbReference type="EMBL" id="TPP09977.1"/>
    </source>
</evidence>
<reference evidence="2 3" key="1">
    <citation type="submission" date="2019-06" db="EMBL/GenBank/DDBJ databases">
        <title>Rhizobium sp. CL12 isolated from roots of soybean.</title>
        <authorList>
            <person name="Wang C."/>
        </authorList>
    </citation>
    <scope>NUCLEOTIDE SEQUENCE [LARGE SCALE GENOMIC DNA]</scope>
    <source>
        <strain evidence="2 3">CL12</strain>
    </source>
</reference>
<evidence type="ECO:0000313" key="3">
    <source>
        <dbReference type="Proteomes" id="UP000316429"/>
    </source>
</evidence>
<protein>
    <submittedName>
        <fullName evidence="2">Hydroxyacylglutathione hydrolase</fullName>
    </submittedName>
</protein>
<sequence>MLKIRISSPRLQARAPGPGSRVAIIGGGYTGAIVAKLLVERGIRDIEEVTIFEPREQLGCGLAYDVKNLDVRLNVAAHRMRAIPGAPTAFLDWLQTSGTLTVDPDAVTPEGIFARRRDFGRFMQVQLAPHLDSGAVRHVRDVVRVVERQNEQWRICGADGTIVMADILILATGHPPASRPPVIDRLSALATRRVKEVLAADAFNEIGESDPVLVVGSGLTAIDALCRLKALGHTGTVSLLSRTGLMPRPHAGGGFSPFGDFSSTDLTSAKKLLSKVRATIKDAQAQGIPWQSVFDALRQHAPSLWQALPMRERQKFLRRLRRWYDVHRYRMPPQGAAILELGIGTGRVRPETGDLMSIRVDGQELLAEVDTRGGKTEFHCRHILLATGPDFRSYATHQRFLLGMQRDGFIQSDRFGLGLACDSAGRAITATGTPNSTLFVAGPPARPAFGELTGVPEIAAQAASLVDRIIGCCARETRTIVINPPM</sequence>
<dbReference type="Gene3D" id="3.50.50.60">
    <property type="entry name" value="FAD/NAD(P)-binding domain"/>
    <property type="match status" value="2"/>
</dbReference>
<accession>A0A504U914</accession>